<keyword evidence="9" id="KW-1185">Reference proteome</keyword>
<comment type="subunit">
    <text evidence="2">Heterodimer of a B chain and an A chain linked by two disulfide bonds.</text>
</comment>
<dbReference type="GO" id="GO:0005179">
    <property type="term" value="F:hormone activity"/>
    <property type="evidence" value="ECO:0007669"/>
    <property type="project" value="UniProtKB-KW"/>
</dbReference>
<name>A0A8C4ZF25_GADMO</name>
<reference evidence="8" key="2">
    <citation type="submission" date="2025-09" db="UniProtKB">
        <authorList>
            <consortium name="Ensembl"/>
        </authorList>
    </citation>
    <scope>IDENTIFICATION</scope>
</reference>
<dbReference type="Proteomes" id="UP000694546">
    <property type="component" value="Chromosome 8"/>
</dbReference>
<dbReference type="GO" id="GO:0001664">
    <property type="term" value="F:G protein-coupled receptor binding"/>
    <property type="evidence" value="ECO:0007669"/>
    <property type="project" value="TreeGrafter"/>
</dbReference>
<protein>
    <recommendedName>
        <fullName evidence="7">Insulin-like domain-containing protein</fullName>
    </recommendedName>
</protein>
<keyword evidence="6" id="KW-0732">Signal</keyword>
<dbReference type="GeneTree" id="ENSGT01150000290144"/>
<dbReference type="PANTHER" id="PTHR20968">
    <property type="entry name" value="ILGF DOMAIN-CONTAINING PROTEIN"/>
    <property type="match status" value="1"/>
</dbReference>
<reference evidence="8" key="1">
    <citation type="submission" date="2025-08" db="UniProtKB">
        <authorList>
            <consortium name="Ensembl"/>
        </authorList>
    </citation>
    <scope>IDENTIFICATION</scope>
</reference>
<dbReference type="InterPro" id="IPR051777">
    <property type="entry name" value="Insulin-like_neuro_ligands"/>
</dbReference>
<evidence type="ECO:0000313" key="9">
    <source>
        <dbReference type="Proteomes" id="UP000694546"/>
    </source>
</evidence>
<dbReference type="InterPro" id="IPR016179">
    <property type="entry name" value="Insulin-like"/>
</dbReference>
<feature type="signal peptide" evidence="6">
    <location>
        <begin position="1"/>
        <end position="19"/>
    </location>
</feature>
<evidence type="ECO:0000256" key="6">
    <source>
        <dbReference type="SAM" id="SignalP"/>
    </source>
</evidence>
<dbReference type="GO" id="GO:0005576">
    <property type="term" value="C:extracellular region"/>
    <property type="evidence" value="ECO:0007669"/>
    <property type="project" value="UniProtKB-SubCell"/>
</dbReference>
<feature type="chain" id="PRO_5034044581" description="Insulin-like domain-containing protein" evidence="6">
    <location>
        <begin position="20"/>
        <end position="99"/>
    </location>
</feature>
<dbReference type="SMART" id="SM00078">
    <property type="entry name" value="IlGF"/>
    <property type="match status" value="1"/>
</dbReference>
<accession>A0A8C4ZF25</accession>
<dbReference type="CDD" id="cd04365">
    <property type="entry name" value="IlGF_relaxin_like"/>
    <property type="match status" value="1"/>
</dbReference>
<proteinExistence type="predicted"/>
<evidence type="ECO:0000256" key="5">
    <source>
        <dbReference type="ARBA" id="ARBA00023157"/>
    </source>
</evidence>
<comment type="subcellular location">
    <subcellularLocation>
        <location evidence="1">Secreted</location>
    </subcellularLocation>
</comment>
<sequence>STNMRWAVLVAVALWCCVAEVRLQDQGYTLRLCGRELLRAVVYTCGGSRWRRYEKPLHLYETVLSVDPKRGLQKRDVNQYLTFMCCQIGCRKSDLSKLC</sequence>
<keyword evidence="3" id="KW-0964">Secreted</keyword>
<dbReference type="OMA" id="RWRRFMG"/>
<keyword evidence="4" id="KW-0372">Hormone</keyword>
<organism evidence="8 9">
    <name type="scientific">Gadus morhua</name>
    <name type="common">Atlantic cod</name>
    <dbReference type="NCBI Taxonomy" id="8049"/>
    <lineage>
        <taxon>Eukaryota</taxon>
        <taxon>Metazoa</taxon>
        <taxon>Chordata</taxon>
        <taxon>Craniata</taxon>
        <taxon>Vertebrata</taxon>
        <taxon>Euteleostomi</taxon>
        <taxon>Actinopterygii</taxon>
        <taxon>Neopterygii</taxon>
        <taxon>Teleostei</taxon>
        <taxon>Neoteleostei</taxon>
        <taxon>Acanthomorphata</taxon>
        <taxon>Zeiogadaria</taxon>
        <taxon>Gadariae</taxon>
        <taxon>Gadiformes</taxon>
        <taxon>Gadoidei</taxon>
        <taxon>Gadidae</taxon>
        <taxon>Gadus</taxon>
    </lineage>
</organism>
<evidence type="ECO:0000313" key="8">
    <source>
        <dbReference type="Ensembl" id="ENSGMOP00000012603.2"/>
    </source>
</evidence>
<evidence type="ECO:0000256" key="3">
    <source>
        <dbReference type="ARBA" id="ARBA00022525"/>
    </source>
</evidence>
<dbReference type="AlphaFoldDB" id="A0A8C4ZF25"/>
<feature type="domain" description="Insulin-like" evidence="7">
    <location>
        <begin position="30"/>
        <end position="99"/>
    </location>
</feature>
<dbReference type="SUPFAM" id="SSF56994">
    <property type="entry name" value="Insulin-like"/>
    <property type="match status" value="1"/>
</dbReference>
<dbReference type="PANTHER" id="PTHR20968:SF2">
    <property type="entry name" value="INSULIN-LIKE PEPTIDE INSL5"/>
    <property type="match status" value="1"/>
</dbReference>
<evidence type="ECO:0000259" key="7">
    <source>
        <dbReference type="SMART" id="SM00078"/>
    </source>
</evidence>
<dbReference type="Ensembl" id="ENSGMOT00000012937.2">
    <property type="protein sequence ID" value="ENSGMOP00000012603.2"/>
    <property type="gene ID" value="ENSGMOG00000011788.2"/>
</dbReference>
<dbReference type="InterPro" id="IPR036438">
    <property type="entry name" value="Insulin-like_sf"/>
</dbReference>
<evidence type="ECO:0000256" key="2">
    <source>
        <dbReference type="ARBA" id="ARBA00011207"/>
    </source>
</evidence>
<evidence type="ECO:0000256" key="4">
    <source>
        <dbReference type="ARBA" id="ARBA00022702"/>
    </source>
</evidence>
<evidence type="ECO:0000256" key="1">
    <source>
        <dbReference type="ARBA" id="ARBA00004613"/>
    </source>
</evidence>
<keyword evidence="5" id="KW-1015">Disulfide bond</keyword>